<feature type="transmembrane region" description="Helical" evidence="6">
    <location>
        <begin position="298"/>
        <end position="318"/>
    </location>
</feature>
<feature type="transmembrane region" description="Helical" evidence="6">
    <location>
        <begin position="325"/>
        <end position="347"/>
    </location>
</feature>
<dbReference type="InterPro" id="IPR004776">
    <property type="entry name" value="Mem_transp_PIN-like"/>
</dbReference>
<feature type="transmembrane region" description="Helical" evidence="6">
    <location>
        <begin position="468"/>
        <end position="489"/>
    </location>
</feature>
<feature type="compositionally biased region" description="Polar residues" evidence="5">
    <location>
        <begin position="555"/>
        <end position="566"/>
    </location>
</feature>
<evidence type="ECO:0000256" key="1">
    <source>
        <dbReference type="ARBA" id="ARBA00004141"/>
    </source>
</evidence>
<feature type="transmembrane region" description="Helical" evidence="6">
    <location>
        <begin position="259"/>
        <end position="278"/>
    </location>
</feature>
<keyword evidence="9" id="KW-1185">Reference proteome</keyword>
<dbReference type="SUPFAM" id="SSF46785">
    <property type="entry name" value="Winged helix' DNA-binding domain"/>
    <property type="match status" value="1"/>
</dbReference>
<dbReference type="Proteomes" id="UP001431783">
    <property type="component" value="Unassembled WGS sequence"/>
</dbReference>
<feature type="transmembrane region" description="Helical" evidence="6">
    <location>
        <begin position="104"/>
        <end position="124"/>
    </location>
</feature>
<evidence type="ECO:0000256" key="4">
    <source>
        <dbReference type="ARBA" id="ARBA00023136"/>
    </source>
</evidence>
<feature type="transmembrane region" description="Helical" evidence="6">
    <location>
        <begin position="224"/>
        <end position="247"/>
    </location>
</feature>
<keyword evidence="4 6" id="KW-0472">Membrane</keyword>
<feature type="transmembrane region" description="Helical" evidence="6">
    <location>
        <begin position="432"/>
        <end position="456"/>
    </location>
</feature>
<evidence type="ECO:0000256" key="2">
    <source>
        <dbReference type="ARBA" id="ARBA00022692"/>
    </source>
</evidence>
<dbReference type="AlphaFoldDB" id="A0AAW1U146"/>
<dbReference type="InterPro" id="IPR000591">
    <property type="entry name" value="DEP_dom"/>
</dbReference>
<dbReference type="InterPro" id="IPR036390">
    <property type="entry name" value="WH_DNA-bd_sf"/>
</dbReference>
<evidence type="ECO:0000256" key="3">
    <source>
        <dbReference type="ARBA" id="ARBA00022989"/>
    </source>
</evidence>
<feature type="region of interest" description="Disordered" evidence="5">
    <location>
        <begin position="551"/>
        <end position="587"/>
    </location>
</feature>
<feature type="transmembrane region" description="Helical" evidence="6">
    <location>
        <begin position="136"/>
        <end position="159"/>
    </location>
</feature>
<dbReference type="PROSITE" id="PS50186">
    <property type="entry name" value="DEP"/>
    <property type="match status" value="1"/>
</dbReference>
<dbReference type="GO" id="GO:0035556">
    <property type="term" value="P:intracellular signal transduction"/>
    <property type="evidence" value="ECO:0007669"/>
    <property type="project" value="InterPro"/>
</dbReference>
<evidence type="ECO:0000256" key="6">
    <source>
        <dbReference type="SAM" id="Phobius"/>
    </source>
</evidence>
<feature type="compositionally biased region" description="Low complexity" evidence="5">
    <location>
        <begin position="574"/>
        <end position="587"/>
    </location>
</feature>
<feature type="transmembrane region" description="Helical" evidence="6">
    <location>
        <begin position="14"/>
        <end position="32"/>
    </location>
</feature>
<dbReference type="Pfam" id="PF03547">
    <property type="entry name" value="Mem_trans"/>
    <property type="match status" value="1"/>
</dbReference>
<keyword evidence="2 6" id="KW-0812">Transmembrane</keyword>
<gene>
    <name evidence="8" type="ORF">WA026_002709</name>
</gene>
<feature type="transmembrane region" description="Helical" evidence="6">
    <location>
        <begin position="199"/>
        <end position="218"/>
    </location>
</feature>
<dbReference type="GO" id="GO:0055085">
    <property type="term" value="P:transmembrane transport"/>
    <property type="evidence" value="ECO:0007669"/>
    <property type="project" value="InterPro"/>
</dbReference>
<dbReference type="SMART" id="SM00049">
    <property type="entry name" value="DEP"/>
    <property type="match status" value="1"/>
</dbReference>
<organism evidence="8 9">
    <name type="scientific">Henosepilachna vigintioctopunctata</name>
    <dbReference type="NCBI Taxonomy" id="420089"/>
    <lineage>
        <taxon>Eukaryota</taxon>
        <taxon>Metazoa</taxon>
        <taxon>Ecdysozoa</taxon>
        <taxon>Arthropoda</taxon>
        <taxon>Hexapoda</taxon>
        <taxon>Insecta</taxon>
        <taxon>Pterygota</taxon>
        <taxon>Neoptera</taxon>
        <taxon>Endopterygota</taxon>
        <taxon>Coleoptera</taxon>
        <taxon>Polyphaga</taxon>
        <taxon>Cucujiformia</taxon>
        <taxon>Coccinelloidea</taxon>
        <taxon>Coccinellidae</taxon>
        <taxon>Epilachninae</taxon>
        <taxon>Epilachnini</taxon>
        <taxon>Henosepilachna</taxon>
    </lineage>
</organism>
<dbReference type="CDD" id="cd04443">
    <property type="entry name" value="DEP_GPR155"/>
    <property type="match status" value="1"/>
</dbReference>
<feature type="transmembrane region" description="Helical" evidence="6">
    <location>
        <begin position="44"/>
        <end position="62"/>
    </location>
</feature>
<protein>
    <recommendedName>
        <fullName evidence="7">DEP domain-containing protein</fullName>
    </recommendedName>
</protein>
<evidence type="ECO:0000259" key="7">
    <source>
        <dbReference type="PROSITE" id="PS50186"/>
    </source>
</evidence>
<dbReference type="InterPro" id="IPR036388">
    <property type="entry name" value="WH-like_DNA-bd_sf"/>
</dbReference>
<keyword evidence="3 6" id="KW-1133">Transmembrane helix</keyword>
<comment type="subcellular location">
    <subcellularLocation>
        <location evidence="1">Membrane</location>
        <topology evidence="1">Multi-pass membrane protein</topology>
    </subcellularLocation>
</comment>
<dbReference type="EMBL" id="JARQZJ010000031">
    <property type="protein sequence ID" value="KAK9874359.1"/>
    <property type="molecule type" value="Genomic_DNA"/>
</dbReference>
<evidence type="ECO:0000313" key="9">
    <source>
        <dbReference type="Proteomes" id="UP001431783"/>
    </source>
</evidence>
<feature type="domain" description="DEP" evidence="7">
    <location>
        <begin position="781"/>
        <end position="855"/>
    </location>
</feature>
<dbReference type="PANTHER" id="PTHR22829">
    <property type="entry name" value="DEP DOMAIN PROTEIN"/>
    <property type="match status" value="1"/>
</dbReference>
<feature type="transmembrane region" description="Helical" evidence="6">
    <location>
        <begin position="401"/>
        <end position="420"/>
    </location>
</feature>
<dbReference type="GO" id="GO:0030514">
    <property type="term" value="P:negative regulation of BMP signaling pathway"/>
    <property type="evidence" value="ECO:0007669"/>
    <property type="project" value="TreeGrafter"/>
</dbReference>
<feature type="transmembrane region" description="Helical" evidence="6">
    <location>
        <begin position="74"/>
        <end position="97"/>
    </location>
</feature>
<dbReference type="GO" id="GO:0016020">
    <property type="term" value="C:membrane"/>
    <property type="evidence" value="ECO:0007669"/>
    <property type="project" value="UniProtKB-SubCell"/>
</dbReference>
<evidence type="ECO:0000256" key="5">
    <source>
        <dbReference type="SAM" id="MobiDB-lite"/>
    </source>
</evidence>
<dbReference type="Gene3D" id="1.10.10.10">
    <property type="entry name" value="Winged helix-like DNA-binding domain superfamily/Winged helix DNA-binding domain"/>
    <property type="match status" value="1"/>
</dbReference>
<feature type="transmembrane region" description="Helical" evidence="6">
    <location>
        <begin position="509"/>
        <end position="531"/>
    </location>
</feature>
<sequence>MEAITSTGPAVDNLYPAITQCFAVILCGYFAGRMNWVSETEAKGMNIFVGTFSLPSLIFMSLVKLDLSSVNWMFLLSILVSKSIVFTSVLVITLLVLKPLNLGRAGIFAMFCTQSNDFAIGYPLVEALYKNSHSEYVSYLYLVAPINLAILNPIAFILIEIGQKKLANSRQPLLTYGEVSENSTNREKLKMVASVLKNIFLNPIVFMTILGVIGNVLMKNKVPLYIANILDTLGSAFSASALFLLGIRMVGKVHTLRGATLVVPGILIMVKLLAMPLITREVVSILNSGFNTTDTIDLSTFGFLYGTFPSAPTVFVIANQYLIDIDLIASSMVACTFLSAPLMFISAKMISITSTDPSDYLKQLDTFTLDISIIGMVACLWVLIMFTLARKINKVPHKITTFLLIAQLISCFGAILWNTLQITEGWPGYSLFAIFIVGVYSSRLWTTILAITLLFLQCRSLCFVMKLTPLFIFIGFGIPVILSGVMVAFNKYLDISFNKSNPNFVYGRFEAIVSVTLLVLCFIVTCGCLIFHQRYHRRFLGYQDVVRDVSDRDSGNMSSDTPQETLHGSGGQLGSRSSAGSSSENGTGVQCNGLPTINEGLCEDSPVVEIEDLFEKSAANRDASYVMCPSGFGCQNQKRDECQNVLRKYQTQVDDDSEIIEEEFNVRHDPQIMRHMVLLILLLCSMFVGLALCVWTLFMKQNRMSGIYIELSFLDATLNFGQSIIIFGIFGLNTSEVAVPWIVKYCRQIWYGADTLNLPSWEELSNETKQVCEQFITHHLQNCKISIAADKRWRIKIYRDVFTGHQLIDWLITVGLARDRCEAVNYARHLVEGRILRHINSVYHFYDRNLLYTFV</sequence>
<dbReference type="PANTHER" id="PTHR22829:SF5">
    <property type="entry name" value="INTEGRAL MEMBRANE PROTEIN GPR155"/>
    <property type="match status" value="1"/>
</dbReference>
<comment type="caution">
    <text evidence="8">The sequence shown here is derived from an EMBL/GenBank/DDBJ whole genome shotgun (WGS) entry which is preliminary data.</text>
</comment>
<name>A0AAW1U146_9CUCU</name>
<dbReference type="Pfam" id="PF00610">
    <property type="entry name" value="DEP"/>
    <property type="match status" value="1"/>
</dbReference>
<feature type="transmembrane region" description="Helical" evidence="6">
    <location>
        <begin position="367"/>
        <end position="389"/>
    </location>
</feature>
<dbReference type="Gene3D" id="1.20.1070.10">
    <property type="entry name" value="Rhodopsin 7-helix transmembrane proteins"/>
    <property type="match status" value="1"/>
</dbReference>
<feature type="transmembrane region" description="Helical" evidence="6">
    <location>
        <begin position="677"/>
        <end position="698"/>
    </location>
</feature>
<evidence type="ECO:0000313" key="8">
    <source>
        <dbReference type="EMBL" id="KAK9874359.1"/>
    </source>
</evidence>
<dbReference type="InterPro" id="IPR051832">
    <property type="entry name" value="mTOR-Rac_regulators"/>
</dbReference>
<reference evidence="8 9" key="1">
    <citation type="submission" date="2023-03" db="EMBL/GenBank/DDBJ databases">
        <title>Genome insight into feeding habits of ladybird beetles.</title>
        <authorList>
            <person name="Li H.-S."/>
            <person name="Huang Y.-H."/>
            <person name="Pang H."/>
        </authorList>
    </citation>
    <scope>NUCLEOTIDE SEQUENCE [LARGE SCALE GENOMIC DNA]</scope>
    <source>
        <strain evidence="8">SYSU_2023b</strain>
        <tissue evidence="8">Whole body</tissue>
    </source>
</reference>
<feature type="transmembrane region" description="Helical" evidence="6">
    <location>
        <begin position="718"/>
        <end position="743"/>
    </location>
</feature>
<dbReference type="InterPro" id="IPR037368">
    <property type="entry name" value="GPR155_DEP"/>
</dbReference>
<proteinExistence type="predicted"/>
<accession>A0AAW1U146</accession>